<dbReference type="Gene3D" id="3.30.160.60">
    <property type="entry name" value="Classic Zinc Finger"/>
    <property type="match status" value="3"/>
</dbReference>
<dbReference type="SMART" id="SM00355">
    <property type="entry name" value="ZnF_C2H2"/>
    <property type="match status" value="3"/>
</dbReference>
<feature type="compositionally biased region" description="Polar residues" evidence="6">
    <location>
        <begin position="53"/>
        <end position="68"/>
    </location>
</feature>
<evidence type="ECO:0000259" key="7">
    <source>
        <dbReference type="PROSITE" id="PS50157"/>
    </source>
</evidence>
<dbReference type="InterPro" id="IPR036236">
    <property type="entry name" value="Znf_C2H2_sf"/>
</dbReference>
<keyword evidence="1" id="KW-0479">Metal-binding</keyword>
<keyword evidence="4" id="KW-0862">Zinc</keyword>
<feature type="region of interest" description="Disordered" evidence="6">
    <location>
        <begin position="1"/>
        <end position="134"/>
    </location>
</feature>
<evidence type="ECO:0000256" key="1">
    <source>
        <dbReference type="ARBA" id="ARBA00022723"/>
    </source>
</evidence>
<name>A0AAD4IHP5_9PLEO</name>
<dbReference type="AlphaFoldDB" id="A0AAD4IHP5"/>
<accession>A0AAD4IHP5</accession>
<evidence type="ECO:0000256" key="6">
    <source>
        <dbReference type="SAM" id="MobiDB-lite"/>
    </source>
</evidence>
<evidence type="ECO:0000256" key="2">
    <source>
        <dbReference type="ARBA" id="ARBA00022737"/>
    </source>
</evidence>
<evidence type="ECO:0000256" key="4">
    <source>
        <dbReference type="ARBA" id="ARBA00022833"/>
    </source>
</evidence>
<keyword evidence="3 5" id="KW-0863">Zinc-finger</keyword>
<dbReference type="SUPFAM" id="SSF57667">
    <property type="entry name" value="beta-beta-alpha zinc fingers"/>
    <property type="match status" value="1"/>
</dbReference>
<dbReference type="Pfam" id="PF00096">
    <property type="entry name" value="zf-C2H2"/>
    <property type="match status" value="1"/>
</dbReference>
<feature type="region of interest" description="Disordered" evidence="6">
    <location>
        <begin position="337"/>
        <end position="362"/>
    </location>
</feature>
<dbReference type="GO" id="GO:0045944">
    <property type="term" value="P:positive regulation of transcription by RNA polymerase II"/>
    <property type="evidence" value="ECO:0007669"/>
    <property type="project" value="UniProtKB-ARBA"/>
</dbReference>
<sequence length="362" mass="39687">MYTYADQPTPPFNSPYQQHASRTGSLLESSYPSPGRQESQLNYAHDLGLYEVQSLQNGLPPSPQSSESWGGHYSNGASAEPIADPHLSGAFDHPVSCSPVPWSSNQPSSPTSPPLYSQRAMPSAAYSPDRSGAAACPSLKMEASSWNPSLHIGYGAEVPVTMSGPSLSRQPPLTVAPDRLSSTMYPYETVYPSPVMPKYEPASPYNYENGTYEGAPPVASGSSPRTRAIQSTQTANAVSLVNRRRARNRRHTDPALAPFHCELCPGIGFARRYNLNQHLLTHNAYRKKAHVCLHPECGKQFVRKTDLARHDGSVHSNIRPYKCPKCDNTFPRKDTLTRHETDGCSNRNQVSPESARYGCSKL</sequence>
<protein>
    <recommendedName>
        <fullName evidence="7">C2H2-type domain-containing protein</fullName>
    </recommendedName>
</protein>
<comment type="caution">
    <text evidence="8">The sequence shown here is derived from an EMBL/GenBank/DDBJ whole genome shotgun (WGS) entry which is preliminary data.</text>
</comment>
<dbReference type="GO" id="GO:0000981">
    <property type="term" value="F:DNA-binding transcription factor activity, RNA polymerase II-specific"/>
    <property type="evidence" value="ECO:0007669"/>
    <property type="project" value="TreeGrafter"/>
</dbReference>
<dbReference type="GO" id="GO:0005634">
    <property type="term" value="C:nucleus"/>
    <property type="evidence" value="ECO:0007669"/>
    <property type="project" value="UniProtKB-ARBA"/>
</dbReference>
<dbReference type="GO" id="GO:0000978">
    <property type="term" value="F:RNA polymerase II cis-regulatory region sequence-specific DNA binding"/>
    <property type="evidence" value="ECO:0007669"/>
    <property type="project" value="TreeGrafter"/>
</dbReference>
<feature type="domain" description="C2H2-type" evidence="7">
    <location>
        <begin position="321"/>
        <end position="348"/>
    </location>
</feature>
<evidence type="ECO:0000313" key="8">
    <source>
        <dbReference type="EMBL" id="KAG9194690.1"/>
    </source>
</evidence>
<dbReference type="Proteomes" id="UP001199106">
    <property type="component" value="Unassembled WGS sequence"/>
</dbReference>
<feature type="domain" description="C2H2-type" evidence="7">
    <location>
        <begin position="290"/>
        <end position="320"/>
    </location>
</feature>
<keyword evidence="9" id="KW-1185">Reference proteome</keyword>
<evidence type="ECO:0000256" key="5">
    <source>
        <dbReference type="PROSITE-ProRule" id="PRU00042"/>
    </source>
</evidence>
<dbReference type="EMBL" id="JAANER010000002">
    <property type="protein sequence ID" value="KAG9194690.1"/>
    <property type="molecule type" value="Genomic_DNA"/>
</dbReference>
<reference evidence="8" key="1">
    <citation type="submission" date="2021-07" db="EMBL/GenBank/DDBJ databases">
        <title>Genome Resource of American Ginseng Black Spot Pathogen Alternaria panax.</title>
        <authorList>
            <person name="Qiu C."/>
            <person name="Wang W."/>
            <person name="Liu Z."/>
        </authorList>
    </citation>
    <scope>NUCLEOTIDE SEQUENCE</scope>
    <source>
        <strain evidence="8">BNCC115425</strain>
    </source>
</reference>
<proteinExistence type="predicted"/>
<gene>
    <name evidence="8" type="ORF">G6011_04725</name>
</gene>
<evidence type="ECO:0000256" key="3">
    <source>
        <dbReference type="ARBA" id="ARBA00022771"/>
    </source>
</evidence>
<evidence type="ECO:0000313" key="9">
    <source>
        <dbReference type="Proteomes" id="UP001199106"/>
    </source>
</evidence>
<keyword evidence="2" id="KW-0677">Repeat</keyword>
<dbReference type="InterPro" id="IPR050329">
    <property type="entry name" value="GLI_C2H2-zinc-finger"/>
</dbReference>
<dbReference type="GO" id="GO:0008270">
    <property type="term" value="F:zinc ion binding"/>
    <property type="evidence" value="ECO:0007669"/>
    <property type="project" value="UniProtKB-KW"/>
</dbReference>
<dbReference type="InterPro" id="IPR013087">
    <property type="entry name" value="Znf_C2H2_type"/>
</dbReference>
<organism evidence="8 9">
    <name type="scientific">Alternaria panax</name>
    <dbReference type="NCBI Taxonomy" id="48097"/>
    <lineage>
        <taxon>Eukaryota</taxon>
        <taxon>Fungi</taxon>
        <taxon>Dikarya</taxon>
        <taxon>Ascomycota</taxon>
        <taxon>Pezizomycotina</taxon>
        <taxon>Dothideomycetes</taxon>
        <taxon>Pleosporomycetidae</taxon>
        <taxon>Pleosporales</taxon>
        <taxon>Pleosporineae</taxon>
        <taxon>Pleosporaceae</taxon>
        <taxon>Alternaria</taxon>
        <taxon>Alternaria sect. Panax</taxon>
    </lineage>
</organism>
<dbReference type="PANTHER" id="PTHR19818:SF149">
    <property type="entry name" value="C2H2-TYPE DOMAIN-CONTAINING PROTEIN"/>
    <property type="match status" value="1"/>
</dbReference>
<feature type="compositionally biased region" description="Polar residues" evidence="6">
    <location>
        <begin position="343"/>
        <end position="352"/>
    </location>
</feature>
<feature type="compositionally biased region" description="Polar residues" evidence="6">
    <location>
        <begin position="14"/>
        <end position="42"/>
    </location>
</feature>
<dbReference type="PROSITE" id="PS50157">
    <property type="entry name" value="ZINC_FINGER_C2H2_2"/>
    <property type="match status" value="2"/>
</dbReference>
<dbReference type="PANTHER" id="PTHR19818">
    <property type="entry name" value="ZINC FINGER PROTEIN ZIC AND GLI"/>
    <property type="match status" value="1"/>
</dbReference>
<dbReference type="PROSITE" id="PS00028">
    <property type="entry name" value="ZINC_FINGER_C2H2_1"/>
    <property type="match status" value="1"/>
</dbReference>